<dbReference type="InterPro" id="IPR038887">
    <property type="entry name" value="Nus1/NgBR"/>
</dbReference>
<evidence type="ECO:0000256" key="12">
    <source>
        <dbReference type="ARBA" id="ARBA00047353"/>
    </source>
</evidence>
<evidence type="ECO:0000256" key="10">
    <source>
        <dbReference type="ARBA" id="ARBA00022989"/>
    </source>
</evidence>
<sequence>MSASILAAVSTLLLAVLRLCALALVWLRRLRLRIQRITVDGRTAAIEDLRRCDVNRVPKHLVLCVQDTSTLDVLCACVVWCLVAGIGCVTLYDPEGLLKRRKDFLAKTILLEQEKLLGKSYPRFRIKSCDVDFDYGYTNGMVVERVMRLSLSGAQDGKESLVVALRELAKAAMQDALMSSRDLISRIVCKTGFSEPDAMLVVGPVMSTAGFSPWDVRLTEIFQIPSAAELTSRSFVDVLEDFSRCQQRFGT</sequence>
<accession>A0A7R9BRW7</accession>
<protein>
    <recommendedName>
        <fullName evidence="5">ditrans,polycis-polyprenyl diphosphate synthase [(2E,6E)-farnesyldiphosphate specific]</fullName>
        <ecNumber evidence="5">2.5.1.87</ecNumber>
    </recommendedName>
</protein>
<keyword evidence="11 13" id="KW-0472">Membrane</keyword>
<dbReference type="EC" id="2.5.1.87" evidence="5"/>
<dbReference type="GO" id="GO:0045547">
    <property type="term" value="F:ditrans,polycis-polyprenyl diphosphate synthase [(2E,6E)-farnesyl diphosphate specific] activity"/>
    <property type="evidence" value="ECO:0007669"/>
    <property type="project" value="UniProtKB-EC"/>
</dbReference>
<organism evidence="14">
    <name type="scientific">Notodromas monacha</name>
    <dbReference type="NCBI Taxonomy" id="399045"/>
    <lineage>
        <taxon>Eukaryota</taxon>
        <taxon>Metazoa</taxon>
        <taxon>Ecdysozoa</taxon>
        <taxon>Arthropoda</taxon>
        <taxon>Crustacea</taxon>
        <taxon>Oligostraca</taxon>
        <taxon>Ostracoda</taxon>
        <taxon>Podocopa</taxon>
        <taxon>Podocopida</taxon>
        <taxon>Cypridocopina</taxon>
        <taxon>Cypridoidea</taxon>
        <taxon>Cyprididae</taxon>
        <taxon>Notodromas</taxon>
    </lineage>
</organism>
<dbReference type="EMBL" id="OA884185">
    <property type="protein sequence ID" value="CAD7280399.1"/>
    <property type="molecule type" value="Genomic_DNA"/>
</dbReference>
<dbReference type="GO" id="GO:0005789">
    <property type="term" value="C:endoplasmic reticulum membrane"/>
    <property type="evidence" value="ECO:0007669"/>
    <property type="project" value="UniProtKB-SubCell"/>
</dbReference>
<dbReference type="OrthoDB" id="19639at2759"/>
<dbReference type="EMBL" id="CAJPEX010002148">
    <property type="protein sequence ID" value="CAG0920551.1"/>
    <property type="molecule type" value="Genomic_DNA"/>
</dbReference>
<keyword evidence="10 13" id="KW-1133">Transmembrane helix</keyword>
<evidence type="ECO:0000256" key="2">
    <source>
        <dbReference type="ARBA" id="ARBA00004586"/>
    </source>
</evidence>
<dbReference type="UniPathway" id="UPA00378"/>
<keyword evidence="15" id="KW-1185">Reference proteome</keyword>
<keyword evidence="8" id="KW-0256">Endoplasmic reticulum</keyword>
<keyword evidence="7 13" id="KW-0812">Transmembrane</keyword>
<feature type="transmembrane region" description="Helical" evidence="13">
    <location>
        <begin position="71"/>
        <end position="92"/>
    </location>
</feature>
<proteinExistence type="inferred from homology"/>
<reference evidence="14" key="1">
    <citation type="submission" date="2020-11" db="EMBL/GenBank/DDBJ databases">
        <authorList>
            <person name="Tran Van P."/>
        </authorList>
    </citation>
    <scope>NUCLEOTIDE SEQUENCE</scope>
</reference>
<dbReference type="Proteomes" id="UP000678499">
    <property type="component" value="Unassembled WGS sequence"/>
</dbReference>
<keyword evidence="6" id="KW-0808">Transferase</keyword>
<evidence type="ECO:0000256" key="9">
    <source>
        <dbReference type="ARBA" id="ARBA00022842"/>
    </source>
</evidence>
<evidence type="ECO:0000256" key="7">
    <source>
        <dbReference type="ARBA" id="ARBA00022692"/>
    </source>
</evidence>
<evidence type="ECO:0000313" key="14">
    <source>
        <dbReference type="EMBL" id="CAD7280399.1"/>
    </source>
</evidence>
<dbReference type="PANTHER" id="PTHR21528:SF0">
    <property type="entry name" value="DEHYDRODOLICHYL DIPHOSPHATE SYNTHASE COMPLEX SUBUNIT NUS1"/>
    <property type="match status" value="1"/>
</dbReference>
<comment type="catalytic activity">
    <reaction evidence="12">
        <text>n isopentenyl diphosphate + (2E,6E)-farnesyl diphosphate = a di-trans,poly-cis-polyprenyl diphosphate + n diphosphate</text>
        <dbReference type="Rhea" id="RHEA:53008"/>
        <dbReference type="Rhea" id="RHEA-COMP:19494"/>
        <dbReference type="ChEBI" id="CHEBI:33019"/>
        <dbReference type="ChEBI" id="CHEBI:128769"/>
        <dbReference type="ChEBI" id="CHEBI:136960"/>
        <dbReference type="ChEBI" id="CHEBI:175763"/>
        <dbReference type="EC" id="2.5.1.87"/>
    </reaction>
</comment>
<evidence type="ECO:0000256" key="13">
    <source>
        <dbReference type="SAM" id="Phobius"/>
    </source>
</evidence>
<dbReference type="SUPFAM" id="SSF64005">
    <property type="entry name" value="Undecaprenyl diphosphate synthase"/>
    <property type="match status" value="1"/>
</dbReference>
<comment type="subcellular location">
    <subcellularLocation>
        <location evidence="2">Endoplasmic reticulum membrane</location>
    </subcellularLocation>
</comment>
<evidence type="ECO:0000256" key="11">
    <source>
        <dbReference type="ARBA" id="ARBA00023136"/>
    </source>
</evidence>
<comment type="similarity">
    <text evidence="4">Belongs to the UPP synthase family.</text>
</comment>
<evidence type="ECO:0000256" key="6">
    <source>
        <dbReference type="ARBA" id="ARBA00022679"/>
    </source>
</evidence>
<evidence type="ECO:0000313" key="15">
    <source>
        <dbReference type="Proteomes" id="UP000678499"/>
    </source>
</evidence>
<gene>
    <name evidence="14" type="ORF">NMOB1V02_LOCUS8059</name>
</gene>
<evidence type="ECO:0000256" key="3">
    <source>
        <dbReference type="ARBA" id="ARBA00004922"/>
    </source>
</evidence>
<evidence type="ECO:0000256" key="4">
    <source>
        <dbReference type="ARBA" id="ARBA00005432"/>
    </source>
</evidence>
<evidence type="ECO:0000256" key="5">
    <source>
        <dbReference type="ARBA" id="ARBA00012596"/>
    </source>
</evidence>
<keyword evidence="9" id="KW-0460">Magnesium</keyword>
<dbReference type="GO" id="GO:1904423">
    <property type="term" value="C:dehydrodolichyl diphosphate synthase complex"/>
    <property type="evidence" value="ECO:0007669"/>
    <property type="project" value="InterPro"/>
</dbReference>
<evidence type="ECO:0000256" key="1">
    <source>
        <dbReference type="ARBA" id="ARBA00001946"/>
    </source>
</evidence>
<dbReference type="PANTHER" id="PTHR21528">
    <property type="entry name" value="DEHYDRODOLICHYL DIPHOSPHATE SYNTHASE COMPLEX SUBUNIT NUS1"/>
    <property type="match status" value="1"/>
</dbReference>
<dbReference type="AlphaFoldDB" id="A0A7R9BRW7"/>
<dbReference type="Gene3D" id="3.40.1180.10">
    <property type="entry name" value="Decaprenyl diphosphate synthase-like"/>
    <property type="match status" value="1"/>
</dbReference>
<name>A0A7R9BRW7_9CRUS</name>
<dbReference type="InterPro" id="IPR036424">
    <property type="entry name" value="UPP_synth-like_sf"/>
</dbReference>
<comment type="pathway">
    <text evidence="3">Protein modification; protein glycosylation.</text>
</comment>
<evidence type="ECO:0000256" key="8">
    <source>
        <dbReference type="ARBA" id="ARBA00022824"/>
    </source>
</evidence>
<comment type="cofactor">
    <cofactor evidence="1">
        <name>Mg(2+)</name>
        <dbReference type="ChEBI" id="CHEBI:18420"/>
    </cofactor>
</comment>